<evidence type="ECO:0000313" key="7">
    <source>
        <dbReference type="Proteomes" id="UP000007635"/>
    </source>
</evidence>
<evidence type="ECO:0000256" key="1">
    <source>
        <dbReference type="ARBA" id="ARBA00006502"/>
    </source>
</evidence>
<dbReference type="Proteomes" id="UP000007635">
    <property type="component" value="Chromosome XIX"/>
</dbReference>
<keyword evidence="4" id="KW-1133">Transmembrane helix</keyword>
<feature type="compositionally biased region" description="Basic and acidic residues" evidence="3">
    <location>
        <begin position="152"/>
        <end position="174"/>
    </location>
</feature>
<dbReference type="Pfam" id="PF15477">
    <property type="entry name" value="SMAP"/>
    <property type="match status" value="1"/>
</dbReference>
<evidence type="ECO:0000256" key="3">
    <source>
        <dbReference type="SAM" id="MobiDB-lite"/>
    </source>
</evidence>
<evidence type="ECO:0000256" key="4">
    <source>
        <dbReference type="SAM" id="Phobius"/>
    </source>
</evidence>
<dbReference type="PANTHER" id="PTHR22175:SF0">
    <property type="entry name" value="SMALL ACIDIC PROTEIN"/>
    <property type="match status" value="1"/>
</dbReference>
<comment type="similarity">
    <text evidence="1">Belongs to the SMAP family.</text>
</comment>
<protein>
    <recommendedName>
        <fullName evidence="2">Small acidic protein</fullName>
    </recommendedName>
</protein>
<organism evidence="6 7">
    <name type="scientific">Gasterosteus aculeatus aculeatus</name>
    <name type="common">three-spined stickleback</name>
    <dbReference type="NCBI Taxonomy" id="481459"/>
    <lineage>
        <taxon>Eukaryota</taxon>
        <taxon>Metazoa</taxon>
        <taxon>Chordata</taxon>
        <taxon>Craniata</taxon>
        <taxon>Vertebrata</taxon>
        <taxon>Euteleostomi</taxon>
        <taxon>Actinopterygii</taxon>
        <taxon>Neopterygii</taxon>
        <taxon>Teleostei</taxon>
        <taxon>Neoteleostei</taxon>
        <taxon>Acanthomorphata</taxon>
        <taxon>Eupercaria</taxon>
        <taxon>Perciformes</taxon>
        <taxon>Cottioidei</taxon>
        <taxon>Gasterosteales</taxon>
        <taxon>Gasterosteidae</taxon>
        <taxon>Gasterosteus</taxon>
    </lineage>
</organism>
<evidence type="ECO:0000259" key="5">
    <source>
        <dbReference type="Pfam" id="PF15477"/>
    </source>
</evidence>
<feature type="region of interest" description="Disordered" evidence="3">
    <location>
        <begin position="82"/>
        <end position="210"/>
    </location>
</feature>
<dbReference type="AlphaFoldDB" id="A0AAQ4RJ95"/>
<dbReference type="InterPro" id="IPR026714">
    <property type="entry name" value="SMAP"/>
</dbReference>
<keyword evidence="4" id="KW-0472">Membrane</keyword>
<name>A0AAQ4RJ95_GASAC</name>
<keyword evidence="4" id="KW-0812">Transmembrane</keyword>
<feature type="compositionally biased region" description="Basic and acidic residues" evidence="3">
    <location>
        <begin position="82"/>
        <end position="106"/>
    </location>
</feature>
<dbReference type="PANTHER" id="PTHR22175">
    <property type="entry name" value="SMALL ACIDIC PROTEIN-RELATED"/>
    <property type="match status" value="1"/>
</dbReference>
<sequence length="210" mass="23359">MWLHSVTIYYIVPCVLGIILSFTFFFCLMVFSHFSNIIILCMSQRDVLSRQDGSTQWAAADLGSNERKQKFLRLMGAGKKEPTGRLVIGDHRSTSHFRSGREDKQMNDQLEMQYQQSMDGKLSGRNRRHCGLGFSEPSPERDSLPSPLVDGQLKDTEPEKSFSEDKPAESHSDGSESDPQKQTSDEAASSSDTSDEERKGGVEVASGKSA</sequence>
<reference evidence="6" key="2">
    <citation type="submission" date="2025-08" db="UniProtKB">
        <authorList>
            <consortium name="Ensembl"/>
        </authorList>
    </citation>
    <scope>IDENTIFICATION</scope>
</reference>
<proteinExistence type="inferred from homology"/>
<keyword evidence="7" id="KW-1185">Reference proteome</keyword>
<feature type="transmembrane region" description="Helical" evidence="4">
    <location>
        <begin position="6"/>
        <end position="31"/>
    </location>
</feature>
<reference evidence="6 7" key="1">
    <citation type="journal article" date="2021" name="G3 (Bethesda)">
        <title>Improved contiguity of the threespine stickleback genome using long-read sequencing.</title>
        <authorList>
            <person name="Nath S."/>
            <person name="Shaw D.E."/>
            <person name="White M.A."/>
        </authorList>
    </citation>
    <scope>NUCLEOTIDE SEQUENCE [LARGE SCALE GENOMIC DNA]</scope>
    <source>
        <strain evidence="6 7">Lake Benthic</strain>
    </source>
</reference>
<reference evidence="6" key="3">
    <citation type="submission" date="2025-09" db="UniProtKB">
        <authorList>
            <consortium name="Ensembl"/>
        </authorList>
    </citation>
    <scope>IDENTIFICATION</scope>
</reference>
<dbReference type="GeneTree" id="ENSGT00390000000687"/>
<dbReference type="InterPro" id="IPR028124">
    <property type="entry name" value="SMAP_dom"/>
</dbReference>
<feature type="compositionally biased region" description="Polar residues" evidence="3">
    <location>
        <begin position="107"/>
        <end position="118"/>
    </location>
</feature>
<evidence type="ECO:0000313" key="6">
    <source>
        <dbReference type="Ensembl" id="ENSGACP00000063744.1"/>
    </source>
</evidence>
<evidence type="ECO:0000256" key="2">
    <source>
        <dbReference type="ARBA" id="ARBA00016161"/>
    </source>
</evidence>
<feature type="domain" description="Small acidic protein-like" evidence="5">
    <location>
        <begin position="57"/>
        <end position="133"/>
    </location>
</feature>
<accession>A0AAQ4RJ95</accession>
<dbReference type="Ensembl" id="ENSGACT00000057188.1">
    <property type="protein sequence ID" value="ENSGACP00000063744.1"/>
    <property type="gene ID" value="ENSGACG00000006659.2"/>
</dbReference>